<gene>
    <name evidence="2" type="ORF">AOXY_G7530</name>
</gene>
<dbReference type="AlphaFoldDB" id="A0AAD8LN69"/>
<feature type="compositionally biased region" description="Polar residues" evidence="1">
    <location>
        <begin position="1"/>
        <end position="14"/>
    </location>
</feature>
<protein>
    <submittedName>
        <fullName evidence="2">Uncharacterized protein</fullName>
    </submittedName>
</protein>
<feature type="compositionally biased region" description="Basic residues" evidence="1">
    <location>
        <begin position="21"/>
        <end position="32"/>
    </location>
</feature>
<dbReference type="PANTHER" id="PTHR22878:SF69">
    <property type="entry name" value="DYNEIN HEAVY CHAIN"/>
    <property type="match status" value="1"/>
</dbReference>
<evidence type="ECO:0000256" key="1">
    <source>
        <dbReference type="SAM" id="MobiDB-lite"/>
    </source>
</evidence>
<dbReference type="Proteomes" id="UP001230051">
    <property type="component" value="Unassembled WGS sequence"/>
</dbReference>
<proteinExistence type="predicted"/>
<dbReference type="Gene3D" id="1.10.8.1220">
    <property type="match status" value="1"/>
</dbReference>
<sequence>MNSNQTLAPQSPVSGTLRPRSALRKPAVKKEKRGTDAGNFNLHLLEIINMFTENIHKEVSLTLFADHQLCFTFMICCNIMTTNSSENTILKTTGFLPENEWQTFLHSAALANIMDVKRIIDGASSSSGPPASWLSESMWRQCLYITAHLETFTLLCESLASNPQQWIHVLNAENLYPFFSKHYTSPNISKQSKNTM</sequence>
<feature type="region of interest" description="Disordered" evidence="1">
    <location>
        <begin position="1"/>
        <end position="32"/>
    </location>
</feature>
<dbReference type="InterPro" id="IPR026983">
    <property type="entry name" value="DHC"/>
</dbReference>
<evidence type="ECO:0000313" key="3">
    <source>
        <dbReference type="Proteomes" id="UP001230051"/>
    </source>
</evidence>
<dbReference type="GO" id="GO:0030286">
    <property type="term" value="C:dynein complex"/>
    <property type="evidence" value="ECO:0007669"/>
    <property type="project" value="InterPro"/>
</dbReference>
<dbReference type="GO" id="GO:0007018">
    <property type="term" value="P:microtubule-based movement"/>
    <property type="evidence" value="ECO:0007669"/>
    <property type="project" value="InterPro"/>
</dbReference>
<dbReference type="EMBL" id="JAGXEW010000006">
    <property type="protein sequence ID" value="KAK1170623.1"/>
    <property type="molecule type" value="Genomic_DNA"/>
</dbReference>
<keyword evidence="3" id="KW-1185">Reference proteome</keyword>
<dbReference type="GO" id="GO:0051959">
    <property type="term" value="F:dynein light intermediate chain binding"/>
    <property type="evidence" value="ECO:0007669"/>
    <property type="project" value="InterPro"/>
</dbReference>
<comment type="caution">
    <text evidence="2">The sequence shown here is derived from an EMBL/GenBank/DDBJ whole genome shotgun (WGS) entry which is preliminary data.</text>
</comment>
<reference evidence="2" key="1">
    <citation type="submission" date="2022-02" db="EMBL/GenBank/DDBJ databases">
        <title>Atlantic sturgeon de novo genome assembly.</title>
        <authorList>
            <person name="Stock M."/>
            <person name="Klopp C."/>
            <person name="Guiguen Y."/>
            <person name="Cabau C."/>
            <person name="Parinello H."/>
            <person name="Santidrian Yebra-Pimentel E."/>
            <person name="Kuhl H."/>
            <person name="Dirks R.P."/>
            <person name="Guessner J."/>
            <person name="Wuertz S."/>
            <person name="Du K."/>
            <person name="Schartl M."/>
        </authorList>
    </citation>
    <scope>NUCLEOTIDE SEQUENCE</scope>
    <source>
        <strain evidence="2">STURGEONOMICS-FGT-2020</strain>
        <tissue evidence="2">Whole blood</tissue>
    </source>
</reference>
<evidence type="ECO:0000313" key="2">
    <source>
        <dbReference type="EMBL" id="KAK1170623.1"/>
    </source>
</evidence>
<organism evidence="2 3">
    <name type="scientific">Acipenser oxyrinchus oxyrinchus</name>
    <dbReference type="NCBI Taxonomy" id="40147"/>
    <lineage>
        <taxon>Eukaryota</taxon>
        <taxon>Metazoa</taxon>
        <taxon>Chordata</taxon>
        <taxon>Craniata</taxon>
        <taxon>Vertebrata</taxon>
        <taxon>Euteleostomi</taxon>
        <taxon>Actinopterygii</taxon>
        <taxon>Chondrostei</taxon>
        <taxon>Acipenseriformes</taxon>
        <taxon>Acipenseridae</taxon>
        <taxon>Acipenser</taxon>
    </lineage>
</organism>
<dbReference type="PANTHER" id="PTHR22878">
    <property type="entry name" value="DYNEIN HEAVY CHAIN 6, AXONEMAL-LIKE-RELATED"/>
    <property type="match status" value="1"/>
</dbReference>
<name>A0AAD8LN69_ACIOX</name>
<dbReference type="GO" id="GO:0045505">
    <property type="term" value="F:dynein intermediate chain binding"/>
    <property type="evidence" value="ECO:0007669"/>
    <property type="project" value="InterPro"/>
</dbReference>
<accession>A0AAD8LN69</accession>